<keyword evidence="2" id="KW-1185">Reference proteome</keyword>
<sequence>MIANKSLYSKYFKLQDNTLACCPATWSMTGISVQGYFTYHFEPGQSPTSSTTPVSKPAVPMTIVARSSSNMATFSARCFSFIGWWQTEVKVYCIAVFDHKRVSLL</sequence>
<accession>E0SHI2</accession>
<dbReference type="STRING" id="198628.Dda3937_04518"/>
<dbReference type="HOGENOM" id="CLU_2232283_0_0_6"/>
<dbReference type="EMBL" id="CP002038">
    <property type="protein sequence ID" value="ADM97747.1"/>
    <property type="molecule type" value="Genomic_DNA"/>
</dbReference>
<dbReference type="Proteomes" id="UP000006859">
    <property type="component" value="Chromosome"/>
</dbReference>
<proteinExistence type="predicted"/>
<organism evidence="1 2">
    <name type="scientific">Dickeya dadantii (strain 3937)</name>
    <name type="common">Erwinia chrysanthemi (strain 3937)</name>
    <dbReference type="NCBI Taxonomy" id="198628"/>
    <lineage>
        <taxon>Bacteria</taxon>
        <taxon>Pseudomonadati</taxon>
        <taxon>Pseudomonadota</taxon>
        <taxon>Gammaproteobacteria</taxon>
        <taxon>Enterobacterales</taxon>
        <taxon>Pectobacteriaceae</taxon>
        <taxon>Dickeya</taxon>
    </lineage>
</organism>
<name>E0SHI2_DICD3</name>
<gene>
    <name evidence="1" type="ordered locus">Dda3937_04518</name>
</gene>
<evidence type="ECO:0000313" key="2">
    <source>
        <dbReference type="Proteomes" id="UP000006859"/>
    </source>
</evidence>
<dbReference type="KEGG" id="ddd:Dda3937_04518"/>
<evidence type="ECO:0000313" key="1">
    <source>
        <dbReference type="EMBL" id="ADM97747.1"/>
    </source>
</evidence>
<reference evidence="1 2" key="1">
    <citation type="journal article" date="2011" name="J. Bacteriol.">
        <title>Genome sequence of the plant-pathogenic bacterium Dickeya dadantii 3937.</title>
        <authorList>
            <person name="Glasner J.D."/>
            <person name="Yang C.H."/>
            <person name="Reverchon S."/>
            <person name="Hugouvieux-Cotte-Pattat N."/>
            <person name="Condemine G."/>
            <person name="Bohin J.P."/>
            <person name="Van Gijsegem F."/>
            <person name="Yang S."/>
            <person name="Franza T."/>
            <person name="Expert D."/>
            <person name="Plunkett G. III"/>
            <person name="San Francisco M.J."/>
            <person name="Charkowski A.O."/>
            <person name="Py B."/>
            <person name="Bell K."/>
            <person name="Rauscher L."/>
            <person name="Rodriguez-Palenzuela P."/>
            <person name="Toussaint A."/>
            <person name="Holeva M.C."/>
            <person name="He S.Y."/>
            <person name="Douet V."/>
            <person name="Boccara M."/>
            <person name="Blanco C."/>
            <person name="Toth I."/>
            <person name="Anderson B.D."/>
            <person name="Biehl B.S."/>
            <person name="Mau B."/>
            <person name="Flynn S.M."/>
            <person name="Barras F."/>
            <person name="Lindeberg M."/>
            <person name="Birch P.R."/>
            <person name="Tsuyumu S."/>
            <person name="Shi X."/>
            <person name="Hibbing M."/>
            <person name="Yap M.N."/>
            <person name="Carpentier M."/>
            <person name="Dassa E."/>
            <person name="Umehara M."/>
            <person name="Kim J.F."/>
            <person name="Rusch M."/>
            <person name="Soni P."/>
            <person name="Mayhew G.F."/>
            <person name="Fouts D.E."/>
            <person name="Gill S.R."/>
            <person name="Blattner F.R."/>
            <person name="Keen N.T."/>
            <person name="Perna N.T."/>
        </authorList>
    </citation>
    <scope>NUCLEOTIDE SEQUENCE [LARGE SCALE GENOMIC DNA]</scope>
    <source>
        <strain evidence="1 2">3937</strain>
    </source>
</reference>
<protein>
    <submittedName>
        <fullName evidence="1">Uncharacterized protein</fullName>
    </submittedName>
</protein>
<dbReference type="AlphaFoldDB" id="E0SHI2"/>